<comment type="caution">
    <text evidence="4">The sequence shown here is derived from an EMBL/GenBank/DDBJ whole genome shotgun (WGS) entry which is preliminary data.</text>
</comment>
<dbReference type="InterPro" id="IPR001680">
    <property type="entry name" value="WD40_rpt"/>
</dbReference>
<evidence type="ECO:0000256" key="2">
    <source>
        <dbReference type="ARBA" id="ARBA00022737"/>
    </source>
</evidence>
<accession>A0A401PKQ7</accession>
<dbReference type="EMBL" id="BFAA01000709">
    <property type="protein sequence ID" value="GCB73678.1"/>
    <property type="molecule type" value="Genomic_DNA"/>
</dbReference>
<dbReference type="PANTHER" id="PTHR45013:SF1">
    <property type="entry name" value="NACHT DOMAIN- AND WD REPEAT-CONTAINING PROTEIN 1"/>
    <property type="match status" value="1"/>
</dbReference>
<name>A0A401PKQ7_SCYTO</name>
<evidence type="ECO:0000256" key="1">
    <source>
        <dbReference type="ARBA" id="ARBA00022574"/>
    </source>
</evidence>
<dbReference type="InterPro" id="IPR036322">
    <property type="entry name" value="WD40_repeat_dom_sf"/>
</dbReference>
<gene>
    <name evidence="4" type="ORF">scyTo_0002758</name>
</gene>
<protein>
    <submittedName>
        <fullName evidence="4">Uncharacterized protein</fullName>
    </submittedName>
</protein>
<dbReference type="SUPFAM" id="SSF50978">
    <property type="entry name" value="WD40 repeat-like"/>
    <property type="match status" value="1"/>
</dbReference>
<dbReference type="PROSITE" id="PS00678">
    <property type="entry name" value="WD_REPEATS_1"/>
    <property type="match status" value="1"/>
</dbReference>
<dbReference type="Proteomes" id="UP000288216">
    <property type="component" value="Unassembled WGS sequence"/>
</dbReference>
<keyword evidence="5" id="KW-1185">Reference proteome</keyword>
<dbReference type="STRING" id="75743.A0A401PKQ7"/>
<evidence type="ECO:0000313" key="4">
    <source>
        <dbReference type="EMBL" id="GCB73678.1"/>
    </source>
</evidence>
<proteinExistence type="predicted"/>
<reference evidence="4 5" key="1">
    <citation type="journal article" date="2018" name="Nat. Ecol. Evol.">
        <title>Shark genomes provide insights into elasmobranch evolution and the origin of vertebrates.</title>
        <authorList>
            <person name="Hara Y"/>
            <person name="Yamaguchi K"/>
            <person name="Onimaru K"/>
            <person name="Kadota M"/>
            <person name="Koyanagi M"/>
            <person name="Keeley SD"/>
            <person name="Tatsumi K"/>
            <person name="Tanaka K"/>
            <person name="Motone F"/>
            <person name="Kageyama Y"/>
            <person name="Nozu R"/>
            <person name="Adachi N"/>
            <person name="Nishimura O"/>
            <person name="Nakagawa R"/>
            <person name="Tanegashima C"/>
            <person name="Kiyatake I"/>
            <person name="Matsumoto R"/>
            <person name="Murakumo K"/>
            <person name="Nishida K"/>
            <person name="Terakita A"/>
            <person name="Kuratani S"/>
            <person name="Sato K"/>
            <person name="Hyodo S Kuraku.S."/>
        </authorList>
    </citation>
    <scope>NUCLEOTIDE SEQUENCE [LARGE SCALE GENOMIC DNA]</scope>
</reference>
<dbReference type="Gene3D" id="2.130.10.10">
    <property type="entry name" value="YVTN repeat-like/Quinoprotein amine dehydrogenase"/>
    <property type="match status" value="1"/>
</dbReference>
<evidence type="ECO:0000256" key="3">
    <source>
        <dbReference type="PROSITE-ProRule" id="PRU00221"/>
    </source>
</evidence>
<keyword evidence="1 3" id="KW-0853">WD repeat</keyword>
<dbReference type="InterPro" id="IPR043365">
    <property type="entry name" value="NWD1"/>
</dbReference>
<evidence type="ECO:0000313" key="5">
    <source>
        <dbReference type="Proteomes" id="UP000288216"/>
    </source>
</evidence>
<keyword evidence="2" id="KW-0677">Repeat</keyword>
<dbReference type="OrthoDB" id="6134417at2759"/>
<feature type="repeat" description="WD" evidence="3">
    <location>
        <begin position="9"/>
        <end position="43"/>
    </location>
</feature>
<dbReference type="InterPro" id="IPR019775">
    <property type="entry name" value="WD40_repeat_CS"/>
</dbReference>
<dbReference type="PROSITE" id="PS50082">
    <property type="entry name" value="WD_REPEATS_2"/>
    <property type="match status" value="1"/>
</dbReference>
<dbReference type="AlphaFoldDB" id="A0A401PKQ7"/>
<sequence length="200" mass="21441">MSAVSAAEVRCIKVIHNKAYAVSGSFDHTLRLWNLLTGKEIYSIAEDHTDYQHFALLQVDEATDVIYSVAGAQIKAWHLENGDPLFQLAGGNLDHTTHTAVLGSGSSLLTVSFGGRLCAWDKAKGTLQNTHCLTGLSISTPTCISPLRNQEKVAVGFNDGVLAMISLDGSCVTANVNLSVTFLVASEDGNCLVADYQQER</sequence>
<dbReference type="PANTHER" id="PTHR45013">
    <property type="entry name" value="NACHT DOMAIN- AND WD REPEAT-CONTAINING PROTEIN 1"/>
    <property type="match status" value="1"/>
</dbReference>
<organism evidence="4 5">
    <name type="scientific">Scyliorhinus torazame</name>
    <name type="common">Cloudy catshark</name>
    <name type="synonym">Catulus torazame</name>
    <dbReference type="NCBI Taxonomy" id="75743"/>
    <lineage>
        <taxon>Eukaryota</taxon>
        <taxon>Metazoa</taxon>
        <taxon>Chordata</taxon>
        <taxon>Craniata</taxon>
        <taxon>Vertebrata</taxon>
        <taxon>Chondrichthyes</taxon>
        <taxon>Elasmobranchii</taxon>
        <taxon>Galeomorphii</taxon>
        <taxon>Galeoidea</taxon>
        <taxon>Carcharhiniformes</taxon>
        <taxon>Scyliorhinidae</taxon>
        <taxon>Scyliorhinus</taxon>
    </lineage>
</organism>
<dbReference type="InterPro" id="IPR015943">
    <property type="entry name" value="WD40/YVTN_repeat-like_dom_sf"/>
</dbReference>